<feature type="region of interest" description="Disordered" evidence="1">
    <location>
        <begin position="1"/>
        <end position="82"/>
    </location>
</feature>
<dbReference type="Proteomes" id="UP000886523">
    <property type="component" value="Unassembled WGS sequence"/>
</dbReference>
<evidence type="ECO:0000313" key="3">
    <source>
        <dbReference type="Proteomes" id="UP000886523"/>
    </source>
</evidence>
<reference evidence="2" key="1">
    <citation type="journal article" date="2020" name="Nat. Commun.">
        <title>Large-scale genome sequencing of mycorrhizal fungi provides insights into the early evolution of symbiotic traits.</title>
        <authorList>
            <person name="Miyauchi S."/>
            <person name="Kiss E."/>
            <person name="Kuo A."/>
            <person name="Drula E."/>
            <person name="Kohler A."/>
            <person name="Sanchez-Garcia M."/>
            <person name="Morin E."/>
            <person name="Andreopoulos B."/>
            <person name="Barry K.W."/>
            <person name="Bonito G."/>
            <person name="Buee M."/>
            <person name="Carver A."/>
            <person name="Chen C."/>
            <person name="Cichocki N."/>
            <person name="Clum A."/>
            <person name="Culley D."/>
            <person name="Crous P.W."/>
            <person name="Fauchery L."/>
            <person name="Girlanda M."/>
            <person name="Hayes R.D."/>
            <person name="Keri Z."/>
            <person name="LaButti K."/>
            <person name="Lipzen A."/>
            <person name="Lombard V."/>
            <person name="Magnuson J."/>
            <person name="Maillard F."/>
            <person name="Murat C."/>
            <person name="Nolan M."/>
            <person name="Ohm R.A."/>
            <person name="Pangilinan J."/>
            <person name="Pereira M.F."/>
            <person name="Perotto S."/>
            <person name="Peter M."/>
            <person name="Pfister S."/>
            <person name="Riley R."/>
            <person name="Sitrit Y."/>
            <person name="Stielow J.B."/>
            <person name="Szollosi G."/>
            <person name="Zifcakova L."/>
            <person name="Stursova M."/>
            <person name="Spatafora J.W."/>
            <person name="Tedersoo L."/>
            <person name="Vaario L.M."/>
            <person name="Yamada A."/>
            <person name="Yan M."/>
            <person name="Wang P."/>
            <person name="Xu J."/>
            <person name="Bruns T."/>
            <person name="Baldrian P."/>
            <person name="Vilgalys R."/>
            <person name="Dunand C."/>
            <person name="Henrissat B."/>
            <person name="Grigoriev I.V."/>
            <person name="Hibbett D."/>
            <person name="Nagy L.G."/>
            <person name="Martin F.M."/>
        </authorList>
    </citation>
    <scope>NUCLEOTIDE SEQUENCE</scope>
    <source>
        <strain evidence="2">UP504</strain>
    </source>
</reference>
<evidence type="ECO:0000313" key="2">
    <source>
        <dbReference type="EMBL" id="KAF9512983.1"/>
    </source>
</evidence>
<keyword evidence="3" id="KW-1185">Reference proteome</keyword>
<dbReference type="EMBL" id="MU128979">
    <property type="protein sequence ID" value="KAF9512983.1"/>
    <property type="molecule type" value="Genomic_DNA"/>
</dbReference>
<gene>
    <name evidence="2" type="ORF">BS47DRAFT_1362769</name>
</gene>
<protein>
    <submittedName>
        <fullName evidence="2">Uncharacterized protein</fullName>
    </submittedName>
</protein>
<feature type="compositionally biased region" description="Polar residues" evidence="1">
    <location>
        <begin position="1"/>
        <end position="68"/>
    </location>
</feature>
<organism evidence="2 3">
    <name type="scientific">Hydnum rufescens UP504</name>
    <dbReference type="NCBI Taxonomy" id="1448309"/>
    <lineage>
        <taxon>Eukaryota</taxon>
        <taxon>Fungi</taxon>
        <taxon>Dikarya</taxon>
        <taxon>Basidiomycota</taxon>
        <taxon>Agaricomycotina</taxon>
        <taxon>Agaricomycetes</taxon>
        <taxon>Cantharellales</taxon>
        <taxon>Hydnaceae</taxon>
        <taxon>Hydnum</taxon>
    </lineage>
</organism>
<evidence type="ECO:0000256" key="1">
    <source>
        <dbReference type="SAM" id="MobiDB-lite"/>
    </source>
</evidence>
<dbReference type="AlphaFoldDB" id="A0A9P6AVZ2"/>
<accession>A0A9P6AVZ2</accession>
<name>A0A9P6AVZ2_9AGAM</name>
<sequence>MAWSQAPNKTTPNNETRLVGPNSNMRTQNMPNTNPHQTNPRQTNLHQTNPRQTKPGQTKPSQAKTQCDANARGGYAPNEWPRKPHTAAAAAGVWFYIRLSSEPQTAT</sequence>
<comment type="caution">
    <text evidence="2">The sequence shown here is derived from an EMBL/GenBank/DDBJ whole genome shotgun (WGS) entry which is preliminary data.</text>
</comment>
<proteinExistence type="predicted"/>